<evidence type="ECO:0000256" key="2">
    <source>
        <dbReference type="ARBA" id="ARBA00022963"/>
    </source>
</evidence>
<dbReference type="Proteomes" id="UP000249557">
    <property type="component" value="Unassembled WGS sequence"/>
</dbReference>
<keyword evidence="2" id="KW-0442">Lipid degradation</keyword>
<dbReference type="EMBL" id="QFNK01000077">
    <property type="protein sequence ID" value="PZO87029.1"/>
    <property type="molecule type" value="Genomic_DNA"/>
</dbReference>
<dbReference type="AlphaFoldDB" id="A0A2W5A3N3"/>
<accession>A0A2W5A3N3</accession>
<comment type="caution">
    <text evidence="6">The sequence shown here is derived from an EMBL/GenBank/DDBJ whole genome shotgun (WGS) entry which is preliminary data.</text>
</comment>
<reference evidence="6 7" key="1">
    <citation type="submission" date="2017-08" db="EMBL/GenBank/DDBJ databases">
        <title>Infants hospitalized years apart are colonized by the same room-sourced microbial strains.</title>
        <authorList>
            <person name="Brooks B."/>
            <person name="Olm M.R."/>
            <person name="Firek B.A."/>
            <person name="Baker R."/>
            <person name="Thomas B.C."/>
            <person name="Morowitz M.J."/>
            <person name="Banfield J.F."/>
        </authorList>
    </citation>
    <scope>NUCLEOTIDE SEQUENCE [LARGE SCALE GENOMIC DNA]</scope>
    <source>
        <strain evidence="6">S2_018_000_R2_104</strain>
    </source>
</reference>
<evidence type="ECO:0000256" key="3">
    <source>
        <dbReference type="ARBA" id="ARBA00023098"/>
    </source>
</evidence>
<sequence>MKYFLLICLTMFFAAIAQAQDAPQIRTYSGDTNSGQSAFRQAKREKERQPNVEIWLPPEFQSTEQKWPLLVFSHGFGGCAKQSAFLMSYLADNGYIVIAPDHEDAQCAGKGSALSRLSQMRGGRIQSPEKPFRNPELWNDKIEADRKDDLLFAVSSMLDDRQYKNYVDMDRVGLIGHSLGGYTALGIAGAWPSWKDGRFKAVVALSPYLTPYLRTHGIEKVSVPVMYQGGTKDSLITPDLKRAGGAYARSGAPKYFIELEGADHFSWTELDRNYQDIIRTSVLAFVDKYVKGGQGVIDPSKDKRIRAFWKDEGADTDKALNR</sequence>
<dbReference type="GO" id="GO:0016042">
    <property type="term" value="P:lipid catabolic process"/>
    <property type="evidence" value="ECO:0007669"/>
    <property type="project" value="UniProtKB-KW"/>
</dbReference>
<keyword evidence="4" id="KW-0732">Signal</keyword>
<dbReference type="GO" id="GO:0003847">
    <property type="term" value="F:1-alkyl-2-acetylglycerophosphocholine esterase activity"/>
    <property type="evidence" value="ECO:0007669"/>
    <property type="project" value="TreeGrafter"/>
</dbReference>
<evidence type="ECO:0000313" key="6">
    <source>
        <dbReference type="EMBL" id="PZO87029.1"/>
    </source>
</evidence>
<feature type="chain" id="PRO_5016018732" description="Dienelactone hydrolase domain-containing protein" evidence="4">
    <location>
        <begin position="20"/>
        <end position="322"/>
    </location>
</feature>
<organism evidence="6 7">
    <name type="scientific">Micavibrio aeruginosavorus</name>
    <dbReference type="NCBI Taxonomy" id="349221"/>
    <lineage>
        <taxon>Bacteria</taxon>
        <taxon>Pseudomonadati</taxon>
        <taxon>Bdellovibrionota</taxon>
        <taxon>Bdellovibrionia</taxon>
        <taxon>Bdellovibrionales</taxon>
        <taxon>Pseudobdellovibrionaceae</taxon>
        <taxon>Micavibrio</taxon>
    </lineage>
</organism>
<name>A0A2W5A3N3_9BACT</name>
<dbReference type="PANTHER" id="PTHR10272">
    <property type="entry name" value="PLATELET-ACTIVATING FACTOR ACETYLHYDROLASE"/>
    <property type="match status" value="1"/>
</dbReference>
<evidence type="ECO:0000259" key="5">
    <source>
        <dbReference type="Pfam" id="PF01738"/>
    </source>
</evidence>
<evidence type="ECO:0000256" key="4">
    <source>
        <dbReference type="SAM" id="SignalP"/>
    </source>
</evidence>
<evidence type="ECO:0000256" key="1">
    <source>
        <dbReference type="ARBA" id="ARBA00022801"/>
    </source>
</evidence>
<dbReference type="InterPro" id="IPR029058">
    <property type="entry name" value="AB_hydrolase_fold"/>
</dbReference>
<dbReference type="SUPFAM" id="SSF53474">
    <property type="entry name" value="alpha/beta-Hydrolases"/>
    <property type="match status" value="1"/>
</dbReference>
<feature type="domain" description="Dienelactone hydrolase" evidence="5">
    <location>
        <begin position="61"/>
        <end position="264"/>
    </location>
</feature>
<protein>
    <recommendedName>
        <fullName evidence="5">Dienelactone hydrolase domain-containing protein</fullName>
    </recommendedName>
</protein>
<dbReference type="Pfam" id="PF01738">
    <property type="entry name" value="DLH"/>
    <property type="match status" value="1"/>
</dbReference>
<feature type="signal peptide" evidence="4">
    <location>
        <begin position="1"/>
        <end position="19"/>
    </location>
</feature>
<dbReference type="PANTHER" id="PTHR10272:SF0">
    <property type="entry name" value="PLATELET-ACTIVATING FACTOR ACETYLHYDROLASE"/>
    <property type="match status" value="1"/>
</dbReference>
<proteinExistence type="predicted"/>
<keyword evidence="1" id="KW-0378">Hydrolase</keyword>
<dbReference type="Gene3D" id="3.40.50.1820">
    <property type="entry name" value="alpha/beta hydrolase"/>
    <property type="match status" value="1"/>
</dbReference>
<gene>
    <name evidence="6" type="ORF">DI626_04940</name>
</gene>
<evidence type="ECO:0000313" key="7">
    <source>
        <dbReference type="Proteomes" id="UP000249557"/>
    </source>
</evidence>
<keyword evidence="3" id="KW-0443">Lipid metabolism</keyword>
<dbReference type="InterPro" id="IPR002925">
    <property type="entry name" value="Dienelactn_hydro"/>
</dbReference>